<gene>
    <name evidence="1" type="ORF">KN1_22910</name>
</gene>
<protein>
    <submittedName>
        <fullName evidence="1">Uncharacterized protein</fullName>
    </submittedName>
</protein>
<evidence type="ECO:0000313" key="1">
    <source>
        <dbReference type="EMBL" id="BCU70994.1"/>
    </source>
</evidence>
<dbReference type="GeneID" id="66164022"/>
<dbReference type="KEGG" id="csty:KN1_22910"/>
<dbReference type="RefSeq" id="WP_221287729.1">
    <property type="nucleotide sequence ID" value="NZ_AP024597.1"/>
</dbReference>
<sequence>MLNSVKLTFNSPRSEIMKIFTDPFRLSGIISHFVILQVYDTASETFVSPGKVTLEKLPNYYKVLYVFGTPDTGIRTLLGTLKGPEIIMGGVEYKGKDVDNTFELTMQFLSQELSNKTVITINANLIYNPSLKHKIFGKEIRELKKEFDFPNHIIKDHIVPYLNLTFKLEETLYEEEKGEEES</sequence>
<reference evidence="1 2" key="1">
    <citation type="submission" date="2021-04" db="EMBL/GenBank/DDBJ databases">
        <title>Complete genome sequence of Stygiolobus sp. KN-1.</title>
        <authorList>
            <person name="Nakamura K."/>
            <person name="Sakai H."/>
            <person name="Kurosawa N."/>
        </authorList>
    </citation>
    <scope>NUCLEOTIDE SEQUENCE [LARGE SCALE GENOMIC DNA]</scope>
    <source>
        <strain evidence="1 2">KN-1</strain>
    </source>
</reference>
<dbReference type="Proteomes" id="UP000825123">
    <property type="component" value="Chromosome"/>
</dbReference>
<dbReference type="AlphaFoldDB" id="A0A8D5ZIY0"/>
<proteinExistence type="predicted"/>
<name>A0A8D5ZIY0_9CREN</name>
<organism evidence="1 2">
    <name type="scientific">Stygiolobus caldivivus</name>
    <dbReference type="NCBI Taxonomy" id="2824673"/>
    <lineage>
        <taxon>Archaea</taxon>
        <taxon>Thermoproteota</taxon>
        <taxon>Thermoprotei</taxon>
        <taxon>Sulfolobales</taxon>
        <taxon>Sulfolobaceae</taxon>
        <taxon>Stygiolobus</taxon>
    </lineage>
</organism>
<dbReference type="EMBL" id="AP024597">
    <property type="protein sequence ID" value="BCU70994.1"/>
    <property type="molecule type" value="Genomic_DNA"/>
</dbReference>
<keyword evidence="2" id="KW-1185">Reference proteome</keyword>
<accession>A0A8D5ZIY0</accession>
<evidence type="ECO:0000313" key="2">
    <source>
        <dbReference type="Proteomes" id="UP000825123"/>
    </source>
</evidence>